<dbReference type="GO" id="GO:0006508">
    <property type="term" value="P:proteolysis"/>
    <property type="evidence" value="ECO:0007669"/>
    <property type="project" value="InterPro"/>
</dbReference>
<dbReference type="InterPro" id="IPR000834">
    <property type="entry name" value="Peptidase_M14"/>
</dbReference>
<feature type="domain" description="Peptidase M14" evidence="1">
    <location>
        <begin position="321"/>
        <end position="388"/>
    </location>
</feature>
<name>A0A5N3PBE8_9HYPH</name>
<dbReference type="EMBL" id="VCMV01000014">
    <property type="protein sequence ID" value="KAB0267049.1"/>
    <property type="molecule type" value="Genomic_DNA"/>
</dbReference>
<dbReference type="RefSeq" id="WP_150944474.1">
    <property type="nucleotide sequence ID" value="NZ_VCMV01000014.1"/>
</dbReference>
<evidence type="ECO:0000259" key="1">
    <source>
        <dbReference type="Pfam" id="PF00246"/>
    </source>
</evidence>
<evidence type="ECO:0000313" key="2">
    <source>
        <dbReference type="EMBL" id="KAB0267049.1"/>
    </source>
</evidence>
<reference evidence="2 3" key="1">
    <citation type="journal article" date="2019" name="Microorganisms">
        <title>Genome Insights into the Novel Species Microvirga brassicacearum, a Rapeseed Endophyte with Biotechnological Potential.</title>
        <authorList>
            <person name="Jimenez-Gomez A."/>
            <person name="Saati-Santamaria Z."/>
            <person name="Igual J.M."/>
            <person name="Rivas R."/>
            <person name="Mateos P.F."/>
            <person name="Garcia-Fraile P."/>
        </authorList>
    </citation>
    <scope>NUCLEOTIDE SEQUENCE [LARGE SCALE GENOMIC DNA]</scope>
    <source>
        <strain evidence="2 3">CDVBN77</strain>
    </source>
</reference>
<dbReference type="Proteomes" id="UP000325684">
    <property type="component" value="Unassembled WGS sequence"/>
</dbReference>
<dbReference type="Gene3D" id="3.40.630.10">
    <property type="entry name" value="Zn peptidases"/>
    <property type="match status" value="1"/>
</dbReference>
<evidence type="ECO:0000313" key="3">
    <source>
        <dbReference type="Proteomes" id="UP000325684"/>
    </source>
</evidence>
<dbReference type="Pfam" id="PF00246">
    <property type="entry name" value="Peptidase_M14"/>
    <property type="match status" value="1"/>
</dbReference>
<dbReference type="SUPFAM" id="SSF53187">
    <property type="entry name" value="Zn-dependent exopeptidases"/>
    <property type="match status" value="1"/>
</dbReference>
<dbReference type="AlphaFoldDB" id="A0A5N3PBE8"/>
<proteinExistence type="predicted"/>
<protein>
    <submittedName>
        <fullName evidence="2">Peptidase M14</fullName>
    </submittedName>
</protein>
<keyword evidence="3" id="KW-1185">Reference proteome</keyword>
<dbReference type="GO" id="GO:0004181">
    <property type="term" value="F:metallocarboxypeptidase activity"/>
    <property type="evidence" value="ECO:0007669"/>
    <property type="project" value="InterPro"/>
</dbReference>
<accession>A0A5N3PBE8</accession>
<organism evidence="2 3">
    <name type="scientific">Microvirga brassicacearum</name>
    <dbReference type="NCBI Taxonomy" id="2580413"/>
    <lineage>
        <taxon>Bacteria</taxon>
        <taxon>Pseudomonadati</taxon>
        <taxon>Pseudomonadota</taxon>
        <taxon>Alphaproteobacteria</taxon>
        <taxon>Hyphomicrobiales</taxon>
        <taxon>Methylobacteriaceae</taxon>
        <taxon>Microvirga</taxon>
    </lineage>
</organism>
<dbReference type="OrthoDB" id="7956186at2"/>
<sequence length="583" mass="65129">MTVLLDERIPRTLDIIVRDWSTEANRGVQLDAWVFEDAPARKQAETRLAEIGVIARIRSAYKPLVHAFLEDVDLADLKRVTVRYPVHSEALPLRFLSEAYPLAALLDLVETVFEPGEADLTYRVIAEYRDGRVVEVDVFAPNRLRSNHLDEVDLTPTGWLRVSRQSNDILDIDQAIETENEIVFQKVMDAIAAHEWPAEEPYAEKIGIDVTIPGIERALPYGDEVLSTREALHEDFYFSLLEFFKLKSGRPIDDRSLQPGQIVPDIREGHGDALVRVTLSGFATPQDPTRPQQDLEHADAAPDLAQIHRELAALPGQVFEGVSREGRPVRGLYRAGTRPAVLVSAGQHANETSAPVGALRAMRRLLANPDSNVAFIPVENPDGYALHGRLCEHNPRHMHHAARYTSLGSDVEYDKGNPTYEKGARIQALELSGAQLHVNLHGYPAHEWTRPFTGYLPRGFELWTIPKGFFLILRHHPTWTDQARILIQAVTKGLTLVPGLAAFNRRQIEVCSIHSGGTPYEVINDVPCLLTAEERHPSPLTLITEFPDETIYGEAFRFAHTIQMTTVLAAEAAFAAIMSEQVA</sequence>
<dbReference type="GO" id="GO:0008270">
    <property type="term" value="F:zinc ion binding"/>
    <property type="evidence" value="ECO:0007669"/>
    <property type="project" value="InterPro"/>
</dbReference>
<gene>
    <name evidence="2" type="ORF">FEZ63_11495</name>
</gene>
<comment type="caution">
    <text evidence="2">The sequence shown here is derived from an EMBL/GenBank/DDBJ whole genome shotgun (WGS) entry which is preliminary data.</text>
</comment>